<name>A0A3B1DSP0_9ZZZZ</name>
<dbReference type="EMBL" id="UOYO01000020">
    <property type="protein sequence ID" value="VAY87136.1"/>
    <property type="molecule type" value="Genomic_DNA"/>
</dbReference>
<reference evidence="1" key="1">
    <citation type="submission" date="2018-10" db="EMBL/GenBank/DDBJ databases">
        <authorList>
            <person name="Aoki K."/>
        </authorList>
    </citation>
    <scope>NUCLEOTIDE SEQUENCE</scope>
</reference>
<proteinExistence type="predicted"/>
<dbReference type="AlphaFoldDB" id="A0A3B1DSP0"/>
<protein>
    <recommendedName>
        <fullName evidence="2">DUF177 domain-containing protein</fullName>
    </recommendedName>
</protein>
<evidence type="ECO:0000313" key="1">
    <source>
        <dbReference type="EMBL" id="VAY87136.1"/>
    </source>
</evidence>
<organism evidence="1">
    <name type="scientific">hydrothermal vent metagenome</name>
    <dbReference type="NCBI Taxonomy" id="652676"/>
    <lineage>
        <taxon>unclassified sequences</taxon>
        <taxon>metagenomes</taxon>
        <taxon>ecological metagenomes</taxon>
    </lineage>
</organism>
<gene>
    <name evidence="1" type="ORF">MNB_ARC-1_707</name>
</gene>
<accession>A0A3B1DSP0</accession>
<evidence type="ECO:0008006" key="2">
    <source>
        <dbReference type="Google" id="ProtNLM"/>
    </source>
</evidence>
<sequence>MKIDFKKVSHQEKTFDLEVNSVKFCGTFGKIPSNLVNVKLLFEGFIEVLCCKCGIYFNTFAKEENIFLLSDGAYSSNNDKNLDIIIEVDNGVIDFEEIFKSELESFKSEYHVCDQCK</sequence>